<protein>
    <submittedName>
        <fullName evidence="4">TetR/AcrR family transcriptional regulator</fullName>
    </submittedName>
</protein>
<dbReference type="Proteomes" id="UP000683517">
    <property type="component" value="Chromosome"/>
</dbReference>
<organism evidence="4 5">
    <name type="scientific">Acinetobacter seifertii</name>
    <dbReference type="NCBI Taxonomy" id="1530123"/>
    <lineage>
        <taxon>Bacteria</taxon>
        <taxon>Pseudomonadati</taxon>
        <taxon>Pseudomonadota</taxon>
        <taxon>Gammaproteobacteria</taxon>
        <taxon>Moraxellales</taxon>
        <taxon>Moraxellaceae</taxon>
        <taxon>Acinetobacter</taxon>
        <taxon>Acinetobacter calcoaceticus/baumannii complex</taxon>
    </lineage>
</organism>
<keyword evidence="1 2" id="KW-0238">DNA-binding</keyword>
<evidence type="ECO:0000313" key="4">
    <source>
        <dbReference type="EMBL" id="QXB46607.1"/>
    </source>
</evidence>
<proteinExistence type="predicted"/>
<dbReference type="InterPro" id="IPR001647">
    <property type="entry name" value="HTH_TetR"/>
</dbReference>
<dbReference type="Pfam" id="PF00440">
    <property type="entry name" value="TetR_N"/>
    <property type="match status" value="1"/>
</dbReference>
<dbReference type="InterPro" id="IPR050624">
    <property type="entry name" value="HTH-type_Tx_Regulator"/>
</dbReference>
<keyword evidence="5" id="KW-1185">Reference proteome</keyword>
<dbReference type="RefSeq" id="WP_216985033.1">
    <property type="nucleotide sequence ID" value="NZ_CP077365.1"/>
</dbReference>
<sequence>MSVGLNNKQEFSSREIYTISVAIYLFDNYGFNRVDVDLIIKKANITKSIFYKYFESKEKLIEIVIKFQVENLKMDISTIIYNHFKNESIETIREVYFLHIKYERSYSFLFKATLEIKNKYPKAYDFVAEYRKWVLNEIYKLIVKIKENLTIVDAFLLIFIIDGQVLDRVNVDYTENAEIKLNYFFRCIELI</sequence>
<feature type="DNA-binding region" description="H-T-H motif" evidence="2">
    <location>
        <begin position="35"/>
        <end position="54"/>
    </location>
</feature>
<evidence type="ECO:0000256" key="2">
    <source>
        <dbReference type="PROSITE-ProRule" id="PRU00335"/>
    </source>
</evidence>
<evidence type="ECO:0000259" key="3">
    <source>
        <dbReference type="PROSITE" id="PS50977"/>
    </source>
</evidence>
<dbReference type="PROSITE" id="PS50977">
    <property type="entry name" value="HTH_TETR_2"/>
    <property type="match status" value="1"/>
</dbReference>
<dbReference type="PANTHER" id="PTHR43479:SF11">
    <property type="entry name" value="ACREF_ENVCD OPERON REPRESSOR-RELATED"/>
    <property type="match status" value="1"/>
</dbReference>
<gene>
    <name evidence="4" type="ORF">I6L30_00910</name>
</gene>
<dbReference type="EMBL" id="CP077365">
    <property type="protein sequence ID" value="QXB46607.1"/>
    <property type="molecule type" value="Genomic_DNA"/>
</dbReference>
<feature type="domain" description="HTH tetR-type" evidence="3">
    <location>
        <begin position="12"/>
        <end position="72"/>
    </location>
</feature>
<evidence type="ECO:0000313" key="5">
    <source>
        <dbReference type="Proteomes" id="UP000683517"/>
    </source>
</evidence>
<evidence type="ECO:0000256" key="1">
    <source>
        <dbReference type="ARBA" id="ARBA00023125"/>
    </source>
</evidence>
<reference evidence="4 5" key="1">
    <citation type="submission" date="2021-06" db="EMBL/GenBank/DDBJ databases">
        <title>FDA dAtabase for Regulatory Grade micrObial Sequences (FDA-ARGOS): Supporting development and validation of Infectious Disease Dx tests.</title>
        <authorList>
            <person name="Sproer C."/>
            <person name="Gronow S."/>
            <person name="Severitt S."/>
            <person name="Schroder I."/>
            <person name="Tallon L."/>
            <person name="Sadzewicz L."/>
            <person name="Zhao X."/>
            <person name="Boylan J."/>
            <person name="Ott S."/>
            <person name="Bowen H."/>
            <person name="Vavikolanu K."/>
            <person name="Mehta A."/>
            <person name="Aluvathingal J."/>
            <person name="Nadendla S."/>
            <person name="Lowell S."/>
            <person name="Myers T."/>
            <person name="Yan Y."/>
        </authorList>
    </citation>
    <scope>NUCLEOTIDE SEQUENCE [LARGE SCALE GENOMIC DNA]</scope>
    <source>
        <strain evidence="4 5">FDAARGOS 1400</strain>
    </source>
</reference>
<dbReference type="PANTHER" id="PTHR43479">
    <property type="entry name" value="ACREF/ENVCD OPERON REPRESSOR-RELATED"/>
    <property type="match status" value="1"/>
</dbReference>
<name>A0ABX8L477_9GAMM</name>
<accession>A0ABX8L477</accession>